<accession>A0A538SZN2</accession>
<feature type="compositionally biased region" description="Basic and acidic residues" evidence="1">
    <location>
        <begin position="136"/>
        <end position="146"/>
    </location>
</feature>
<organism evidence="2 3">
    <name type="scientific">Eiseniibacteriota bacterium</name>
    <dbReference type="NCBI Taxonomy" id="2212470"/>
    <lineage>
        <taxon>Bacteria</taxon>
        <taxon>Candidatus Eiseniibacteriota</taxon>
    </lineage>
</organism>
<feature type="region of interest" description="Disordered" evidence="1">
    <location>
        <begin position="132"/>
        <end position="155"/>
    </location>
</feature>
<dbReference type="EMBL" id="VBOS01000148">
    <property type="protein sequence ID" value="TMQ56835.1"/>
    <property type="molecule type" value="Genomic_DNA"/>
</dbReference>
<reference evidence="2 3" key="1">
    <citation type="journal article" date="2019" name="Nat. Microbiol.">
        <title>Mediterranean grassland soil C-N compound turnover is dependent on rainfall and depth, and is mediated by genomically divergent microorganisms.</title>
        <authorList>
            <person name="Diamond S."/>
            <person name="Andeer P.F."/>
            <person name="Li Z."/>
            <person name="Crits-Christoph A."/>
            <person name="Burstein D."/>
            <person name="Anantharaman K."/>
            <person name="Lane K.R."/>
            <person name="Thomas B.C."/>
            <person name="Pan C."/>
            <person name="Northen T.R."/>
            <person name="Banfield J.F."/>
        </authorList>
    </citation>
    <scope>NUCLEOTIDE SEQUENCE [LARGE SCALE GENOMIC DNA]</scope>
    <source>
        <strain evidence="2">WS_2</strain>
    </source>
</reference>
<dbReference type="Proteomes" id="UP000317716">
    <property type="component" value="Unassembled WGS sequence"/>
</dbReference>
<protein>
    <submittedName>
        <fullName evidence="2">Uncharacterized protein</fullName>
    </submittedName>
</protein>
<proteinExistence type="predicted"/>
<evidence type="ECO:0000313" key="3">
    <source>
        <dbReference type="Proteomes" id="UP000317716"/>
    </source>
</evidence>
<evidence type="ECO:0000256" key="1">
    <source>
        <dbReference type="SAM" id="MobiDB-lite"/>
    </source>
</evidence>
<comment type="caution">
    <text evidence="2">The sequence shown here is derived from an EMBL/GenBank/DDBJ whole genome shotgun (WGS) entry which is preliminary data.</text>
</comment>
<gene>
    <name evidence="2" type="ORF">E6K72_04305</name>
</gene>
<dbReference type="AlphaFoldDB" id="A0A538SZN2"/>
<evidence type="ECO:0000313" key="2">
    <source>
        <dbReference type="EMBL" id="TMQ56835.1"/>
    </source>
</evidence>
<sequence>MPPETAILSYSEEFSSDEFEKISRGLVPQEMEDKWFIYLDGTTLHLHRSWTGICIYQVELEEKAGKYAVRRVLVNRNPTQYQATDDVYDSELLHFLVSNLLLGRKIEFPVPGASSSEAPNGIFQHHISGTAYPERPVSRKPSEHAAPRKPWWKVW</sequence>
<name>A0A538SZN2_UNCEI</name>